<keyword evidence="4 6" id="KW-0720">Serine protease</keyword>
<protein>
    <submittedName>
        <fullName evidence="10">Peptidase S8 and S53 subtilisin kexin sedolisin</fullName>
    </submittedName>
</protein>
<reference evidence="10 11" key="2">
    <citation type="journal article" date="2010" name="Stand. Genomic Sci.">
        <title>Complete genome sequence of Desulfohalobium retbaense type strain (HR(100)).</title>
        <authorList>
            <person name="Spring S."/>
            <person name="Nolan M."/>
            <person name="Lapidus A."/>
            <person name="Glavina Del Rio T."/>
            <person name="Copeland A."/>
            <person name="Tice H."/>
            <person name="Cheng J.F."/>
            <person name="Lucas S."/>
            <person name="Land M."/>
            <person name="Chen F."/>
            <person name="Bruce D."/>
            <person name="Goodwin L."/>
            <person name="Pitluck S."/>
            <person name="Ivanova N."/>
            <person name="Mavromatis K."/>
            <person name="Mikhailova N."/>
            <person name="Pati A."/>
            <person name="Chen A."/>
            <person name="Palaniappan K."/>
            <person name="Hauser L."/>
            <person name="Chang Y.J."/>
            <person name="Jeffries C.D."/>
            <person name="Munk C."/>
            <person name="Kiss H."/>
            <person name="Chain P."/>
            <person name="Han C."/>
            <person name="Brettin T."/>
            <person name="Detter J.C."/>
            <person name="Schuler E."/>
            <person name="Goker M."/>
            <person name="Rohde M."/>
            <person name="Bristow J."/>
            <person name="Eisen J.A."/>
            <person name="Markowitz V."/>
            <person name="Hugenholtz P."/>
            <person name="Kyrpides N.C."/>
            <person name="Klenk H.P."/>
        </authorList>
    </citation>
    <scope>NUCLEOTIDE SEQUENCE [LARGE SCALE GENOMIC DNA]</scope>
    <source>
        <strain evidence="11">ATCC 49802 / DSM 20745 / S 6022</strain>
    </source>
</reference>
<feature type="active site" description="Charge relay system" evidence="5 6">
    <location>
        <position position="504"/>
    </location>
</feature>
<name>D1CA94_SPHTD</name>
<evidence type="ECO:0000256" key="8">
    <source>
        <dbReference type="SAM" id="SignalP"/>
    </source>
</evidence>
<dbReference type="PROSITE" id="PS51892">
    <property type="entry name" value="SUBTILASE"/>
    <property type="match status" value="1"/>
</dbReference>
<keyword evidence="11" id="KW-1185">Reference proteome</keyword>
<dbReference type="PROSITE" id="PS00138">
    <property type="entry name" value="SUBTILASE_SER"/>
    <property type="match status" value="1"/>
</dbReference>
<evidence type="ECO:0000256" key="5">
    <source>
        <dbReference type="PIRSR" id="PIRSR615500-1"/>
    </source>
</evidence>
<comment type="similarity">
    <text evidence="1 6">Belongs to the peptidase S8 family.</text>
</comment>
<feature type="domain" description="Peptidase S8/S53" evidence="9">
    <location>
        <begin position="168"/>
        <end position="539"/>
    </location>
</feature>
<feature type="active site" description="Charge relay system" evidence="5 6">
    <location>
        <position position="175"/>
    </location>
</feature>
<keyword evidence="2 6" id="KW-0645">Protease</keyword>
<proteinExistence type="inferred from homology"/>
<evidence type="ECO:0000313" key="11">
    <source>
        <dbReference type="Proteomes" id="UP000002027"/>
    </source>
</evidence>
<feature type="region of interest" description="Disordered" evidence="7">
    <location>
        <begin position="538"/>
        <end position="573"/>
    </location>
</feature>
<dbReference type="InParanoid" id="D1CA94"/>
<evidence type="ECO:0000256" key="4">
    <source>
        <dbReference type="ARBA" id="ARBA00022825"/>
    </source>
</evidence>
<dbReference type="SUPFAM" id="SSF52743">
    <property type="entry name" value="Subtilisin-like"/>
    <property type="match status" value="1"/>
</dbReference>
<dbReference type="InterPro" id="IPR023828">
    <property type="entry name" value="Peptidase_S8_Ser-AS"/>
</dbReference>
<dbReference type="EMBL" id="CP001824">
    <property type="protein sequence ID" value="ACZ40737.1"/>
    <property type="molecule type" value="Genomic_DNA"/>
</dbReference>
<gene>
    <name evidence="10" type="ordered locus">Sthe_3337</name>
</gene>
<evidence type="ECO:0000256" key="7">
    <source>
        <dbReference type="SAM" id="MobiDB-lite"/>
    </source>
</evidence>
<dbReference type="Gene3D" id="3.40.50.200">
    <property type="entry name" value="Peptidase S8/S53 domain"/>
    <property type="match status" value="1"/>
</dbReference>
<accession>D1CA94</accession>
<evidence type="ECO:0000256" key="1">
    <source>
        <dbReference type="ARBA" id="ARBA00011073"/>
    </source>
</evidence>
<dbReference type="InterPro" id="IPR022398">
    <property type="entry name" value="Peptidase_S8_His-AS"/>
</dbReference>
<dbReference type="eggNOG" id="COG1404">
    <property type="taxonomic scope" value="Bacteria"/>
</dbReference>
<dbReference type="InterPro" id="IPR050131">
    <property type="entry name" value="Peptidase_S8_subtilisin-like"/>
</dbReference>
<dbReference type="AlphaFoldDB" id="D1CA94"/>
<dbReference type="KEGG" id="sti:Sthe_3337"/>
<dbReference type="Pfam" id="PF00082">
    <property type="entry name" value="Peptidase_S8"/>
    <property type="match status" value="1"/>
</dbReference>
<evidence type="ECO:0000256" key="2">
    <source>
        <dbReference type="ARBA" id="ARBA00022670"/>
    </source>
</evidence>
<dbReference type="PRINTS" id="PR00723">
    <property type="entry name" value="SUBTILISIN"/>
</dbReference>
<evidence type="ECO:0000313" key="10">
    <source>
        <dbReference type="EMBL" id="ACZ40737.1"/>
    </source>
</evidence>
<keyword evidence="3 6" id="KW-0378">Hydrolase</keyword>
<dbReference type="PANTHER" id="PTHR43806:SF11">
    <property type="entry name" value="CEREVISIN-RELATED"/>
    <property type="match status" value="1"/>
</dbReference>
<dbReference type="Proteomes" id="UP000002027">
    <property type="component" value="Chromosome 2"/>
</dbReference>
<dbReference type="RefSeq" id="WP_012873772.1">
    <property type="nucleotide sequence ID" value="NC_013524.1"/>
</dbReference>
<dbReference type="InterPro" id="IPR000209">
    <property type="entry name" value="Peptidase_S8/S53_dom"/>
</dbReference>
<evidence type="ECO:0000256" key="3">
    <source>
        <dbReference type="ARBA" id="ARBA00022801"/>
    </source>
</evidence>
<dbReference type="GO" id="GO:0004252">
    <property type="term" value="F:serine-type endopeptidase activity"/>
    <property type="evidence" value="ECO:0007669"/>
    <property type="project" value="UniProtKB-UniRule"/>
</dbReference>
<keyword evidence="8" id="KW-0732">Signal</keyword>
<dbReference type="HOGENOM" id="CLU_011263_17_3_0"/>
<dbReference type="PROSITE" id="PS00137">
    <property type="entry name" value="SUBTILASE_HIS"/>
    <property type="match status" value="1"/>
</dbReference>
<sequence>MRTRLVRLLVILALMLSTMTSLGFAAAQQAGNPSTSMPGRYLVALKSTGDARFMQAQITEMGATVVQNLAPLNLLVVHGTEQVKQRLKADPRVSGVATDRIQRIVPPELAPDMFSSPQAAEPIQIDLTDDAQNGEITGDPAFDLSGLMWNIDRIEAPDAWETTSGEPEVLVGVADTGLDSTHVDLEDNIHSVVDFTEAEDPPICDTFFGVSDQALAAQFGGPADGDWNGHGSWIGGNIAAVLNEQGVNGVAPNVKLVSLKISQWCGYAYDSTILSAFLYAASNDIDVVSLSFGGYLDRSDPEQDLIYSQYASAVALARSEGTVIVAAAGNEHVEIGDGGQVLSSGMLTTPGTLLDGFLDLQGLYEIPGGIPGVVTVGSTGNMVNEPSDECPEGTTEGSLATCKPEDDPHQPFGAGEENQLAYYSNYGPRIDLVAPGGSRMFNLPLWDRGGTPGFPYTIEDEYTAWQTFSTTSNWALYTAQIPCFLFIGGGFPAGQCYTTIQGTSMATPHVSAVLALVASANPDLRGDPDRLVEIVKETAQPISGNETPPLDPSDTSPGDIGGPSCPTGYCHLGGDPIPDEDAYGAGLVDAAAAVEAAMVEDEAGSQSQP</sequence>
<reference evidence="11" key="1">
    <citation type="submission" date="2009-11" db="EMBL/GenBank/DDBJ databases">
        <title>The complete chromosome 2 of Sphaerobacter thermophilus DSM 20745.</title>
        <authorList>
            <person name="Lucas S."/>
            <person name="Copeland A."/>
            <person name="Lapidus A."/>
            <person name="Glavina del Rio T."/>
            <person name="Dalin E."/>
            <person name="Tice H."/>
            <person name="Bruce D."/>
            <person name="Goodwin L."/>
            <person name="Pitluck S."/>
            <person name="Kyrpides N."/>
            <person name="Mavromatis K."/>
            <person name="Ivanova N."/>
            <person name="Mikhailova N."/>
            <person name="LaButti K.M."/>
            <person name="Clum A."/>
            <person name="Sun H.I."/>
            <person name="Brettin T."/>
            <person name="Detter J.C."/>
            <person name="Han C."/>
            <person name="Larimer F."/>
            <person name="Land M."/>
            <person name="Hauser L."/>
            <person name="Markowitz V."/>
            <person name="Cheng J.F."/>
            <person name="Hugenholtz P."/>
            <person name="Woyke T."/>
            <person name="Wu D."/>
            <person name="Steenblock K."/>
            <person name="Schneider S."/>
            <person name="Pukall R."/>
            <person name="Goeker M."/>
            <person name="Klenk H.P."/>
            <person name="Eisen J.A."/>
        </authorList>
    </citation>
    <scope>NUCLEOTIDE SEQUENCE [LARGE SCALE GENOMIC DNA]</scope>
    <source>
        <strain evidence="11">ATCC 49802 / DSM 20745 / S 6022</strain>
    </source>
</reference>
<evidence type="ECO:0000259" key="9">
    <source>
        <dbReference type="Pfam" id="PF00082"/>
    </source>
</evidence>
<dbReference type="OrthoDB" id="9798386at2"/>
<dbReference type="InterPro" id="IPR015500">
    <property type="entry name" value="Peptidase_S8_subtilisin-rel"/>
</dbReference>
<feature type="chain" id="PRO_5003021162" evidence="8">
    <location>
        <begin position="26"/>
        <end position="609"/>
    </location>
</feature>
<evidence type="ECO:0000256" key="6">
    <source>
        <dbReference type="PROSITE-ProRule" id="PRU01240"/>
    </source>
</evidence>
<organism evidence="10 11">
    <name type="scientific">Sphaerobacter thermophilus (strain ATCC 49802 / DSM 20745 / KCCM 41009 / NCIMB 13125 / S 6022)</name>
    <dbReference type="NCBI Taxonomy" id="479434"/>
    <lineage>
        <taxon>Bacteria</taxon>
        <taxon>Pseudomonadati</taxon>
        <taxon>Thermomicrobiota</taxon>
        <taxon>Thermomicrobia</taxon>
        <taxon>Sphaerobacterales</taxon>
        <taxon>Sphaerobacterineae</taxon>
        <taxon>Sphaerobacteraceae</taxon>
        <taxon>Sphaerobacter</taxon>
    </lineage>
</organism>
<dbReference type="GO" id="GO:0006508">
    <property type="term" value="P:proteolysis"/>
    <property type="evidence" value="ECO:0007669"/>
    <property type="project" value="UniProtKB-KW"/>
</dbReference>
<feature type="signal peptide" evidence="8">
    <location>
        <begin position="1"/>
        <end position="25"/>
    </location>
</feature>
<dbReference type="STRING" id="479434.Sthe_3337"/>
<dbReference type="PANTHER" id="PTHR43806">
    <property type="entry name" value="PEPTIDASE S8"/>
    <property type="match status" value="1"/>
</dbReference>
<dbReference type="InterPro" id="IPR036852">
    <property type="entry name" value="Peptidase_S8/S53_dom_sf"/>
</dbReference>
<feature type="active site" description="Charge relay system" evidence="5 6">
    <location>
        <position position="230"/>
    </location>
</feature>